<dbReference type="Pfam" id="PF00566">
    <property type="entry name" value="RabGAP-TBC"/>
    <property type="match status" value="2"/>
</dbReference>
<gene>
    <name evidence="2" type="ORF">BAE44_0021112</name>
</gene>
<dbReference type="Proteomes" id="UP000095767">
    <property type="component" value="Unassembled WGS sequence"/>
</dbReference>
<dbReference type="PANTHER" id="PTHR22957:SF438">
    <property type="entry name" value="YPT_RAB-GAP DOMAIN OF GYP1P SUPERFAMILY PROTEIN"/>
    <property type="match status" value="1"/>
</dbReference>
<dbReference type="Gene3D" id="1.10.8.270">
    <property type="entry name" value="putative rabgap domain of human tbc1 domain family member 14 like domains"/>
    <property type="match status" value="1"/>
</dbReference>
<evidence type="ECO:0000313" key="3">
    <source>
        <dbReference type="Proteomes" id="UP000095767"/>
    </source>
</evidence>
<dbReference type="Gene3D" id="1.10.472.80">
    <property type="entry name" value="Ypt/Rab-GAP domain of gyp1p, domain 3"/>
    <property type="match status" value="1"/>
</dbReference>
<dbReference type="GO" id="GO:0005096">
    <property type="term" value="F:GTPase activator activity"/>
    <property type="evidence" value="ECO:0007669"/>
    <property type="project" value="TreeGrafter"/>
</dbReference>
<evidence type="ECO:0000259" key="1">
    <source>
        <dbReference type="PROSITE" id="PS50086"/>
    </source>
</evidence>
<feature type="non-terminal residue" evidence="2">
    <location>
        <position position="1"/>
    </location>
</feature>
<dbReference type="SUPFAM" id="SSF47923">
    <property type="entry name" value="Ypt/Rab-GAP domain of gyp1p"/>
    <property type="match status" value="2"/>
</dbReference>
<dbReference type="PROSITE" id="PS50086">
    <property type="entry name" value="TBC_RABGAP"/>
    <property type="match status" value="1"/>
</dbReference>
<feature type="domain" description="Rab-GAP TBC" evidence="1">
    <location>
        <begin position="1"/>
        <end position="227"/>
    </location>
</feature>
<keyword evidence="3" id="KW-1185">Reference proteome</keyword>
<dbReference type="InterPro" id="IPR000195">
    <property type="entry name" value="Rab-GAP-TBC_dom"/>
</dbReference>
<name>A0A1E5UYA5_9POAL</name>
<organism evidence="2 3">
    <name type="scientific">Dichanthelium oligosanthes</name>
    <dbReference type="NCBI Taxonomy" id="888268"/>
    <lineage>
        <taxon>Eukaryota</taxon>
        <taxon>Viridiplantae</taxon>
        <taxon>Streptophyta</taxon>
        <taxon>Embryophyta</taxon>
        <taxon>Tracheophyta</taxon>
        <taxon>Spermatophyta</taxon>
        <taxon>Magnoliopsida</taxon>
        <taxon>Liliopsida</taxon>
        <taxon>Poales</taxon>
        <taxon>Poaceae</taxon>
        <taxon>PACMAD clade</taxon>
        <taxon>Panicoideae</taxon>
        <taxon>Panicodae</taxon>
        <taxon>Paniceae</taxon>
        <taxon>Dichantheliinae</taxon>
        <taxon>Dichanthelium</taxon>
    </lineage>
</organism>
<dbReference type="GO" id="GO:0006886">
    <property type="term" value="P:intracellular protein transport"/>
    <property type="evidence" value="ECO:0007669"/>
    <property type="project" value="TreeGrafter"/>
</dbReference>
<dbReference type="SMART" id="SM00164">
    <property type="entry name" value="TBC"/>
    <property type="match status" value="1"/>
</dbReference>
<dbReference type="InterPro" id="IPR035969">
    <property type="entry name" value="Rab-GAP_TBC_sf"/>
</dbReference>
<sequence length="285" mass="33045">ESEILEQIDRDVKRTHPDMSFFSAKSNQESLRRILIIFSKLNPSIRYVQGMNEVLAPLFYVFKNDPDPSSSASAEADTFFCFVELLSGFRDNYCKHLDNSSVGIRSTLSKLSQLLKRHDEELWRHMEVTTKVGNFSTGFLVSTVKQYELLDRGNENDLHLFFLIRLDVLYAYYKWYIVIAWLPVKYTGVEQLVYPQYYAFRWITLLLTMEFSFNVCIHIWDAILGDPEGPPDTLMRICCAMLILVRKQLLAGDFTANIQLLQHYPATNIDHLLHIANRLRGTVAS</sequence>
<protein>
    <recommendedName>
        <fullName evidence="1">Rab-GAP TBC domain-containing protein</fullName>
    </recommendedName>
</protein>
<accession>A0A1E5UYA5</accession>
<dbReference type="PANTHER" id="PTHR22957">
    <property type="entry name" value="TBC1 DOMAIN FAMILY MEMBER GTPASE-ACTIVATING PROTEIN"/>
    <property type="match status" value="1"/>
</dbReference>
<dbReference type="AlphaFoldDB" id="A0A1E5UYA5"/>
<dbReference type="FunFam" id="1.10.472.80:FF:000009">
    <property type="entry name" value="TBC1 domain family member 13"/>
    <property type="match status" value="1"/>
</dbReference>
<dbReference type="OrthoDB" id="10263206at2759"/>
<comment type="caution">
    <text evidence="2">The sequence shown here is derived from an EMBL/GenBank/DDBJ whole genome shotgun (WGS) entry which is preliminary data.</text>
</comment>
<dbReference type="EMBL" id="LWDX02058429">
    <property type="protein sequence ID" value="OEL17869.1"/>
    <property type="molecule type" value="Genomic_DNA"/>
</dbReference>
<proteinExistence type="predicted"/>
<reference evidence="2 3" key="1">
    <citation type="submission" date="2016-09" db="EMBL/GenBank/DDBJ databases">
        <title>The draft genome of Dichanthelium oligosanthes: A C3 panicoid grass species.</title>
        <authorList>
            <person name="Studer A.J."/>
            <person name="Schnable J.C."/>
            <person name="Brutnell T.P."/>
        </authorList>
    </citation>
    <scope>NUCLEOTIDE SEQUENCE [LARGE SCALE GENOMIC DNA]</scope>
    <source>
        <strain evidence="3">cv. Kellogg 1175</strain>
        <tissue evidence="2">Leaf</tissue>
    </source>
</reference>
<evidence type="ECO:0000313" key="2">
    <source>
        <dbReference type="EMBL" id="OEL17869.1"/>
    </source>
</evidence>